<dbReference type="RefSeq" id="WP_015514264.1">
    <property type="nucleotide sequence ID" value="NC_021009.1"/>
</dbReference>
<dbReference type="KEGG" id="cct:CC1_19670"/>
<reference evidence="1 2" key="1">
    <citation type="submission" date="2010-03" db="EMBL/GenBank/DDBJ databases">
        <title>The genome sequence of Coprococcus catus GD/7.</title>
        <authorList>
            <consortium name="metaHIT consortium -- http://www.metahit.eu/"/>
            <person name="Pajon A."/>
            <person name="Turner K."/>
            <person name="Parkhill J."/>
            <person name="Duncan S."/>
            <person name="Flint H."/>
        </authorList>
    </citation>
    <scope>NUCLEOTIDE SEQUENCE [LARGE SCALE GENOMIC DNA]</scope>
    <source>
        <strain evidence="1 2">GD/7</strain>
    </source>
</reference>
<protein>
    <submittedName>
        <fullName evidence="1">Uncharacterized protein</fullName>
    </submittedName>
</protein>
<proteinExistence type="predicted"/>
<gene>
    <name evidence="1" type="ORF">CC1_19670</name>
</gene>
<dbReference type="AlphaFoldDB" id="D4J8M5"/>
<evidence type="ECO:0000313" key="2">
    <source>
        <dbReference type="Proteomes" id="UP000008798"/>
    </source>
</evidence>
<accession>D4J8M5</accession>
<sequence length="56" mass="6446">MVKKGDYMAEYRVPENQQSNIRKNEQSEIVTAKKTKTFTEEEVLALLEKAKEVTNG</sequence>
<evidence type="ECO:0000313" key="1">
    <source>
        <dbReference type="EMBL" id="CBK80696.1"/>
    </source>
</evidence>
<dbReference type="HOGENOM" id="CLU_3006437_0_0_9"/>
<reference evidence="1 2" key="2">
    <citation type="submission" date="2010-03" db="EMBL/GenBank/DDBJ databases">
        <authorList>
            <person name="Pajon A."/>
        </authorList>
    </citation>
    <scope>NUCLEOTIDE SEQUENCE [LARGE SCALE GENOMIC DNA]</scope>
    <source>
        <strain evidence="1 2">GD/7</strain>
    </source>
</reference>
<dbReference type="EMBL" id="FP929038">
    <property type="protein sequence ID" value="CBK80696.1"/>
    <property type="molecule type" value="Genomic_DNA"/>
</dbReference>
<name>D4J8M5_9FIRM</name>
<organism evidence="1 2">
    <name type="scientific">Coprococcus catus GD/7</name>
    <dbReference type="NCBI Taxonomy" id="717962"/>
    <lineage>
        <taxon>Bacteria</taxon>
        <taxon>Bacillati</taxon>
        <taxon>Bacillota</taxon>
        <taxon>Clostridia</taxon>
        <taxon>Lachnospirales</taxon>
        <taxon>Lachnospiraceae</taxon>
        <taxon>Coprococcus</taxon>
    </lineage>
</organism>
<dbReference type="Proteomes" id="UP000008798">
    <property type="component" value="Chromosome"/>
</dbReference>
<dbReference type="STRING" id="717962.CC1_19670"/>
<dbReference type="PATRIC" id="fig|717962.3.peg.1806"/>